<dbReference type="InterPro" id="IPR029787">
    <property type="entry name" value="Nucleotide_cyclase"/>
</dbReference>
<dbReference type="EMBL" id="BOQM01000035">
    <property type="protein sequence ID" value="GIM87364.1"/>
    <property type="molecule type" value="Genomic_DNA"/>
</dbReference>
<comment type="caution">
    <text evidence="2">The sequence shown here is derived from an EMBL/GenBank/DDBJ whole genome shotgun (WGS) entry which is preliminary data.</text>
</comment>
<name>A0ABQ4JWQ4_SALAC</name>
<dbReference type="RefSeq" id="WP_018802052.1">
    <property type="nucleotide sequence ID" value="NZ_BOQM01000035.1"/>
</dbReference>
<evidence type="ECO:0000313" key="3">
    <source>
        <dbReference type="Proteomes" id="UP000677457"/>
    </source>
</evidence>
<dbReference type="SUPFAM" id="SSF55073">
    <property type="entry name" value="Nucleotide cyclase"/>
    <property type="match status" value="1"/>
</dbReference>
<organism evidence="2 3">
    <name type="scientific">Salinispora arenicola</name>
    <dbReference type="NCBI Taxonomy" id="168697"/>
    <lineage>
        <taxon>Bacteria</taxon>
        <taxon>Bacillati</taxon>
        <taxon>Actinomycetota</taxon>
        <taxon>Actinomycetes</taxon>
        <taxon>Micromonosporales</taxon>
        <taxon>Micromonosporaceae</taxon>
        <taxon>Salinispora</taxon>
    </lineage>
</organism>
<accession>A0ABQ4JWQ4</accession>
<dbReference type="Proteomes" id="UP000677457">
    <property type="component" value="Unassembled WGS sequence"/>
</dbReference>
<evidence type="ECO:0000313" key="2">
    <source>
        <dbReference type="EMBL" id="GIM87364.1"/>
    </source>
</evidence>
<protein>
    <submittedName>
        <fullName evidence="2">Uncharacterized protein</fullName>
    </submittedName>
</protein>
<keyword evidence="3" id="KW-1185">Reference proteome</keyword>
<evidence type="ECO:0000256" key="1">
    <source>
        <dbReference type="SAM" id="MobiDB-lite"/>
    </source>
</evidence>
<feature type="compositionally biased region" description="Polar residues" evidence="1">
    <location>
        <begin position="41"/>
        <end position="50"/>
    </location>
</feature>
<proteinExistence type="predicted"/>
<sequence length="62" mass="5991">MAVGGVAAGCGVNTGPALVGNIGSDQLRGFNAMGDAVWSTLTDTEATPSTNEPPPATGNTAT</sequence>
<gene>
    <name evidence="2" type="ORF">Sar04_41000</name>
</gene>
<feature type="region of interest" description="Disordered" evidence="1">
    <location>
        <begin position="41"/>
        <end position="62"/>
    </location>
</feature>
<reference evidence="2 3" key="1">
    <citation type="submission" date="2021-03" db="EMBL/GenBank/DDBJ databases">
        <title>Whole genome shotgun sequence of Salinispora arenicola NBRC 105043.</title>
        <authorList>
            <person name="Komaki H."/>
            <person name="Tamura T."/>
        </authorList>
    </citation>
    <scope>NUCLEOTIDE SEQUENCE [LARGE SCALE GENOMIC DNA]</scope>
    <source>
        <strain evidence="2 3">NBRC 105043</strain>
    </source>
</reference>
<dbReference type="GeneID" id="93772455"/>